<dbReference type="EMBL" id="BSEC01000001">
    <property type="protein sequence ID" value="GLI93265.1"/>
    <property type="molecule type" value="Genomic_DNA"/>
</dbReference>
<dbReference type="RefSeq" id="WP_281802967.1">
    <property type="nucleotide sequence ID" value="NZ_BSEC01000001.1"/>
</dbReference>
<dbReference type="Gene3D" id="3.40.1350.10">
    <property type="match status" value="1"/>
</dbReference>
<accession>A0A9W6GUR3</accession>
<reference evidence="1" key="1">
    <citation type="journal article" date="2023" name="Int. J. Syst. Evol. Microbiol.">
        <title>Methylocystis iwaonis sp. nov., a type II methane-oxidizing bacterium from surface soil of a rice paddy field in Japan, and emended description of the genus Methylocystis (ex Whittenbury et al. 1970) Bowman et al. 1993.</title>
        <authorList>
            <person name="Kaise H."/>
            <person name="Sawadogo J.B."/>
            <person name="Alam M.S."/>
            <person name="Ueno C."/>
            <person name="Dianou D."/>
            <person name="Shinjo R."/>
            <person name="Asakawa S."/>
        </authorList>
    </citation>
    <scope>NUCLEOTIDE SEQUENCE</scope>
    <source>
        <strain evidence="1">LMG27198</strain>
    </source>
</reference>
<name>A0A9W6GUR3_9HYPH</name>
<dbReference type="AlphaFoldDB" id="A0A9W6GUR3"/>
<organism evidence="1 2">
    <name type="scientific">Methylocystis echinoides</name>
    <dbReference type="NCBI Taxonomy" id="29468"/>
    <lineage>
        <taxon>Bacteria</taxon>
        <taxon>Pseudomonadati</taxon>
        <taxon>Pseudomonadota</taxon>
        <taxon>Alphaproteobacteria</taxon>
        <taxon>Hyphomicrobiales</taxon>
        <taxon>Methylocystaceae</taxon>
        <taxon>Methylocystis</taxon>
    </lineage>
</organism>
<keyword evidence="2" id="KW-1185">Reference proteome</keyword>
<dbReference type="GO" id="GO:0003676">
    <property type="term" value="F:nucleic acid binding"/>
    <property type="evidence" value="ECO:0007669"/>
    <property type="project" value="InterPro"/>
</dbReference>
<evidence type="ECO:0000313" key="1">
    <source>
        <dbReference type="EMBL" id="GLI93265.1"/>
    </source>
</evidence>
<dbReference type="Proteomes" id="UP001144323">
    <property type="component" value="Unassembled WGS sequence"/>
</dbReference>
<sequence>MNSGVFVLKDKDTLVSMGTAKFASEADFQHLLARFPELLSGDQIDPSNPRKWVLVRREKAVPSEENGSGRWSIDHLFLDQDGVPTLVEVKRQSDTRIRREVVGQMLDYAANCVVYWPVQELQADFDATCASQGRTSGQSLSELLDPETNEDEFWLRVKTNLEAGRIRLLFVADSIPTELRRIIEFLNKQMNPAEVLGVEIRQFEGQGLKTLVPLVIGQTQEAAQKRRPTGRPERQWDEASILEEIRNRYSEAERKVAKRIADWMKDKGDRLWFGRGQRSGSMAAVFTSNGIDFWPALLWTSGGLEIQFQWMKQKPFFNEMENRRELMRRLNEIDGVHILEGQLTKRPSVSLAVLASNRSETEKLLNVLDWVVERYRSGQPPQPEAETLRQQGETE</sequence>
<gene>
    <name evidence="1" type="ORF">LMG27198_22570</name>
</gene>
<proteinExistence type="predicted"/>
<evidence type="ECO:0000313" key="2">
    <source>
        <dbReference type="Proteomes" id="UP001144323"/>
    </source>
</evidence>
<protein>
    <submittedName>
        <fullName evidence="1">Uncharacterized protein</fullName>
    </submittedName>
</protein>
<comment type="caution">
    <text evidence="1">The sequence shown here is derived from an EMBL/GenBank/DDBJ whole genome shotgun (WGS) entry which is preliminary data.</text>
</comment>
<dbReference type="InterPro" id="IPR011856">
    <property type="entry name" value="tRNA_endonuc-like_dom_sf"/>
</dbReference>